<feature type="region of interest" description="Disordered" evidence="2">
    <location>
        <begin position="420"/>
        <end position="605"/>
    </location>
</feature>
<accession>A0A6G1I194</accession>
<feature type="compositionally biased region" description="Basic and acidic residues" evidence="2">
    <location>
        <begin position="466"/>
        <end position="478"/>
    </location>
</feature>
<evidence type="ECO:0000259" key="3">
    <source>
        <dbReference type="Pfam" id="PF25995"/>
    </source>
</evidence>
<dbReference type="EMBL" id="ML996692">
    <property type="protein sequence ID" value="KAF2401755.1"/>
    <property type="molecule type" value="Genomic_DNA"/>
</dbReference>
<gene>
    <name evidence="4" type="ORF">EJ06DRAFT_575059</name>
</gene>
<evidence type="ECO:0000256" key="1">
    <source>
        <dbReference type="SAM" id="Coils"/>
    </source>
</evidence>
<feature type="compositionally biased region" description="Basic and acidic residues" evidence="2">
    <location>
        <begin position="492"/>
        <end position="508"/>
    </location>
</feature>
<keyword evidence="1" id="KW-0175">Coiled coil</keyword>
<dbReference type="PANTHER" id="PTHR31011">
    <property type="entry name" value="PROTEIN STB2-RELATED"/>
    <property type="match status" value="1"/>
</dbReference>
<feature type="compositionally biased region" description="Basic and acidic residues" evidence="2">
    <location>
        <begin position="515"/>
        <end position="527"/>
    </location>
</feature>
<feature type="coiled-coil region" evidence="1">
    <location>
        <begin position="768"/>
        <end position="795"/>
    </location>
</feature>
<evidence type="ECO:0000313" key="5">
    <source>
        <dbReference type="Proteomes" id="UP000799640"/>
    </source>
</evidence>
<feature type="domain" description="STB6-like N-terminal" evidence="3">
    <location>
        <begin position="55"/>
        <end position="194"/>
    </location>
</feature>
<feature type="compositionally biased region" description="Basic and acidic residues" evidence="2">
    <location>
        <begin position="433"/>
        <end position="451"/>
    </location>
</feature>
<dbReference type="OrthoDB" id="19806at2759"/>
<dbReference type="AlphaFoldDB" id="A0A6G1I194"/>
<protein>
    <recommendedName>
        <fullName evidence="3">STB6-like N-terminal domain-containing protein</fullName>
    </recommendedName>
</protein>
<dbReference type="InterPro" id="IPR059025">
    <property type="entry name" value="STB6_N"/>
</dbReference>
<proteinExistence type="predicted"/>
<dbReference type="PANTHER" id="PTHR31011:SF2">
    <property type="entry name" value="PROTEIN STB2-RELATED"/>
    <property type="match status" value="1"/>
</dbReference>
<evidence type="ECO:0000313" key="4">
    <source>
        <dbReference type="EMBL" id="KAF2401755.1"/>
    </source>
</evidence>
<organism evidence="4 5">
    <name type="scientific">Trichodelitschia bisporula</name>
    <dbReference type="NCBI Taxonomy" id="703511"/>
    <lineage>
        <taxon>Eukaryota</taxon>
        <taxon>Fungi</taxon>
        <taxon>Dikarya</taxon>
        <taxon>Ascomycota</taxon>
        <taxon>Pezizomycotina</taxon>
        <taxon>Dothideomycetes</taxon>
        <taxon>Dothideomycetes incertae sedis</taxon>
        <taxon>Phaeotrichales</taxon>
        <taxon>Phaeotrichaceae</taxon>
        <taxon>Trichodelitschia</taxon>
    </lineage>
</organism>
<feature type="compositionally biased region" description="Low complexity" evidence="2">
    <location>
        <begin position="587"/>
        <end position="599"/>
    </location>
</feature>
<reference evidence="4" key="1">
    <citation type="journal article" date="2020" name="Stud. Mycol.">
        <title>101 Dothideomycetes genomes: a test case for predicting lifestyles and emergence of pathogens.</title>
        <authorList>
            <person name="Haridas S."/>
            <person name="Albert R."/>
            <person name="Binder M."/>
            <person name="Bloem J."/>
            <person name="Labutti K."/>
            <person name="Salamov A."/>
            <person name="Andreopoulos B."/>
            <person name="Baker S."/>
            <person name="Barry K."/>
            <person name="Bills G."/>
            <person name="Bluhm B."/>
            <person name="Cannon C."/>
            <person name="Castanera R."/>
            <person name="Culley D."/>
            <person name="Daum C."/>
            <person name="Ezra D."/>
            <person name="Gonzalez J."/>
            <person name="Henrissat B."/>
            <person name="Kuo A."/>
            <person name="Liang C."/>
            <person name="Lipzen A."/>
            <person name="Lutzoni F."/>
            <person name="Magnuson J."/>
            <person name="Mondo S."/>
            <person name="Nolan M."/>
            <person name="Ohm R."/>
            <person name="Pangilinan J."/>
            <person name="Park H.-J."/>
            <person name="Ramirez L."/>
            <person name="Alfaro M."/>
            <person name="Sun H."/>
            <person name="Tritt A."/>
            <person name="Yoshinaga Y."/>
            <person name="Zwiers L.-H."/>
            <person name="Turgeon B."/>
            <person name="Goodwin S."/>
            <person name="Spatafora J."/>
            <person name="Crous P."/>
            <person name="Grigoriev I."/>
        </authorList>
    </citation>
    <scope>NUCLEOTIDE SEQUENCE</scope>
    <source>
        <strain evidence="4">CBS 262.69</strain>
    </source>
</reference>
<name>A0A6G1I194_9PEZI</name>
<sequence>MSQSLEPVSRVPSKSVTAASSQTAVGSAIDFAPKQTLSTSTFAGPDPTMEKPTHQRFVLTDPDAFSYLAADRSTKVLARDERLEGYECYLVEQWACSRSHPTFVITTYTGDLSRSVVVNVLSVPTDEEAWSTRLTVYFKAMSMYHARRRETRLGTLMITNLSGFPSSLTVIPVPDGNVATHTELFIVNENLKRMGCSGRVGMTLTKPSSAVTAKFYQLYRVSEKVPVNEAVKMLVKLCQIALVLFDKLETEYADGLLCDPTETAINDWWADFGTEYHPNIEPHDGILGPTTVAALLGLLTGARNRLDACRAPVTKDVFDMVATKRAILYFQRSQGIERTRRLDRRTMNKLHRVTAKAASSEGWGVPRAVKSTVAELGGKGGEMVMDMVGGREKARINDVETVDVDQFVSLIHGATSKYLWKGKTPKKGTTTDAHQRLGEHSMEFQSDERGGYEWSSRRKGTGGFESRADAEGDVDRNRIAKKHTGSSSTNHQKHDGSRGFGRIKDAVGLRHSNRSHKDGDLSDRRGSIDSNPADPSKADPDATTRQPAPPIYAPIISDTPISTPFAFPSNAQILEQQPHPPPPPSAPSRSPSPSLAPSSEKPDIVEPTRPLLQRTQSASDVPLPHLPVRDARWPRHLSFSLAADAVLTWEPPTSFELSGVPLASMAEERAWAEFASLTQERVVRTERDVGSWVARQIEAVRGVDAQAAEYVEELNVELYRGREEQRGAGERARRVMDGERGQLREQVREIEVLDAKLEYEVGVFGSKVEDMEEEVAELERYVVALEEECKRLEEDMRPREGWVHWGLRVLTGVGKMPEEGT</sequence>
<keyword evidence="5" id="KW-1185">Reference proteome</keyword>
<dbReference type="Pfam" id="PF25995">
    <property type="entry name" value="STB6_N"/>
    <property type="match status" value="1"/>
</dbReference>
<dbReference type="InterPro" id="IPR038919">
    <property type="entry name" value="STB2/STB2"/>
</dbReference>
<evidence type="ECO:0000256" key="2">
    <source>
        <dbReference type="SAM" id="MobiDB-lite"/>
    </source>
</evidence>
<dbReference type="GO" id="GO:0070822">
    <property type="term" value="C:Sin3-type complex"/>
    <property type="evidence" value="ECO:0007669"/>
    <property type="project" value="TreeGrafter"/>
</dbReference>
<dbReference type="Proteomes" id="UP000799640">
    <property type="component" value="Unassembled WGS sequence"/>
</dbReference>